<accession>A0A846MM85</accession>
<keyword evidence="1" id="KW-0677">Repeat</keyword>
<dbReference type="InterPro" id="IPR050498">
    <property type="entry name" value="Ycf3"/>
</dbReference>
<reference evidence="5 6" key="1">
    <citation type="submission" date="2020-03" db="EMBL/GenBank/DDBJ databases">
        <title>Genomic Encyclopedia of Type Strains, Phase IV (KMG-IV): sequencing the most valuable type-strain genomes for metagenomic binning, comparative biology and taxonomic classification.</title>
        <authorList>
            <person name="Goeker M."/>
        </authorList>
    </citation>
    <scope>NUCLEOTIDE SEQUENCE [LARGE SCALE GENOMIC DNA]</scope>
    <source>
        <strain evidence="5 6">DSM 5718</strain>
    </source>
</reference>
<dbReference type="Pfam" id="PF00656">
    <property type="entry name" value="Peptidase_C14"/>
    <property type="match status" value="1"/>
</dbReference>
<dbReference type="SUPFAM" id="SSF52129">
    <property type="entry name" value="Caspase-like"/>
    <property type="match status" value="1"/>
</dbReference>
<dbReference type="InterPro" id="IPR028061">
    <property type="entry name" value="Fis1_TPR_C"/>
</dbReference>
<dbReference type="PROSITE" id="PS50005">
    <property type="entry name" value="TPR"/>
    <property type="match status" value="2"/>
</dbReference>
<dbReference type="AlphaFoldDB" id="A0A846MM85"/>
<dbReference type="SMART" id="SM00028">
    <property type="entry name" value="TPR"/>
    <property type="match status" value="6"/>
</dbReference>
<dbReference type="InterPro" id="IPR011990">
    <property type="entry name" value="TPR-like_helical_dom_sf"/>
</dbReference>
<feature type="repeat" description="TPR" evidence="3">
    <location>
        <begin position="197"/>
        <end position="230"/>
    </location>
</feature>
<feature type="domain" description="Caspase family p20" evidence="4">
    <location>
        <begin position="559"/>
        <end position="680"/>
    </location>
</feature>
<protein>
    <submittedName>
        <fullName evidence="5">Tetratricopeptide (TPR) repeat protein</fullName>
    </submittedName>
</protein>
<evidence type="ECO:0000313" key="5">
    <source>
        <dbReference type="EMBL" id="NIK72653.1"/>
    </source>
</evidence>
<dbReference type="SUPFAM" id="SSF48452">
    <property type="entry name" value="TPR-like"/>
    <property type="match status" value="2"/>
</dbReference>
<dbReference type="PROSITE" id="PS50208">
    <property type="entry name" value="CASPASE_P20"/>
    <property type="match status" value="1"/>
</dbReference>
<dbReference type="InterPro" id="IPR011600">
    <property type="entry name" value="Pept_C14_caspase"/>
</dbReference>
<feature type="repeat" description="TPR" evidence="3">
    <location>
        <begin position="94"/>
        <end position="127"/>
    </location>
</feature>
<name>A0A846MM85_9BACT</name>
<dbReference type="Gene3D" id="1.25.40.10">
    <property type="entry name" value="Tetratricopeptide repeat domain"/>
    <property type="match status" value="2"/>
</dbReference>
<dbReference type="RefSeq" id="WP_166917971.1">
    <property type="nucleotide sequence ID" value="NZ_JAASRN010000001.1"/>
</dbReference>
<dbReference type="EMBL" id="JAASRN010000001">
    <property type="protein sequence ID" value="NIK72653.1"/>
    <property type="molecule type" value="Genomic_DNA"/>
</dbReference>
<dbReference type="PANTHER" id="PTHR44858:SF1">
    <property type="entry name" value="UDP-N-ACETYLGLUCOSAMINE--PEPTIDE N-ACETYLGLUCOSAMINYLTRANSFERASE SPINDLY-RELATED"/>
    <property type="match status" value="1"/>
</dbReference>
<dbReference type="Pfam" id="PF13181">
    <property type="entry name" value="TPR_8"/>
    <property type="match status" value="2"/>
</dbReference>
<evidence type="ECO:0000259" key="4">
    <source>
        <dbReference type="PROSITE" id="PS50208"/>
    </source>
</evidence>
<dbReference type="Pfam" id="PF14853">
    <property type="entry name" value="Fis1_TPR_C"/>
    <property type="match status" value="1"/>
</dbReference>
<evidence type="ECO:0000256" key="3">
    <source>
        <dbReference type="PROSITE-ProRule" id="PRU00339"/>
    </source>
</evidence>
<gene>
    <name evidence="5" type="ORF">FHS56_000139</name>
</gene>
<keyword evidence="6" id="KW-1185">Reference proteome</keyword>
<organism evidence="5 6">
    <name type="scientific">Thermonema lapsum</name>
    <dbReference type="NCBI Taxonomy" id="28195"/>
    <lineage>
        <taxon>Bacteria</taxon>
        <taxon>Pseudomonadati</taxon>
        <taxon>Bacteroidota</taxon>
        <taxon>Cytophagia</taxon>
        <taxon>Cytophagales</taxon>
        <taxon>Thermonemataceae</taxon>
        <taxon>Thermonema</taxon>
    </lineage>
</organism>
<keyword evidence="2 3" id="KW-0802">TPR repeat</keyword>
<dbReference type="Proteomes" id="UP000537126">
    <property type="component" value="Unassembled WGS sequence"/>
</dbReference>
<dbReference type="GO" id="GO:0006508">
    <property type="term" value="P:proteolysis"/>
    <property type="evidence" value="ECO:0007669"/>
    <property type="project" value="InterPro"/>
</dbReference>
<dbReference type="InterPro" id="IPR029030">
    <property type="entry name" value="Caspase-like_dom_sf"/>
</dbReference>
<dbReference type="Gene3D" id="3.40.50.1460">
    <property type="match status" value="1"/>
</dbReference>
<proteinExistence type="predicted"/>
<evidence type="ECO:0000313" key="6">
    <source>
        <dbReference type="Proteomes" id="UP000537126"/>
    </source>
</evidence>
<dbReference type="InterPro" id="IPR019734">
    <property type="entry name" value="TPR_rpt"/>
</dbReference>
<dbReference type="GO" id="GO:0004197">
    <property type="term" value="F:cysteine-type endopeptidase activity"/>
    <property type="evidence" value="ECO:0007669"/>
    <property type="project" value="InterPro"/>
</dbReference>
<comment type="caution">
    <text evidence="5">The sequence shown here is derived from an EMBL/GenBank/DDBJ whole genome shotgun (WGS) entry which is preliminary data.</text>
</comment>
<evidence type="ECO:0000256" key="1">
    <source>
        <dbReference type="ARBA" id="ARBA00022737"/>
    </source>
</evidence>
<evidence type="ECO:0000256" key="2">
    <source>
        <dbReference type="ARBA" id="ARBA00022803"/>
    </source>
</evidence>
<dbReference type="Pfam" id="PF13432">
    <property type="entry name" value="TPR_16"/>
    <property type="match status" value="1"/>
</dbReference>
<sequence>MIHKRQLFLFICVAGLLLSLRFPLFSQDITPSQGIEFYSRGQYRQALNCWNALLQRRAHDSLYAWRARTLLDMHLLTEAQKDATEALRLAPENAAYHALLGDIQLAAGLWQEASHSYEKALILTPYSEEWSAKRAYALYMSGEKERALQQLQELQNTANLSLWLSRIHARIALQEKNYMRAIELYSSCIKQSQNIFFFDLTERGVAYLALGQYHKALEDFRLAAALRPSSPLAFYQQALCYYRMGSYHTAMQQIEYCLQQAPSFTEGLLLRATIAQKLQESKSVEACYRQLLKDAPHHLSAYVGLAQYYLSNNRIEQADSLIQACLALNRDHLPALALQYVLYKKQQEDAKAQMLLSYYLQLCRSGSDYYYLAKACFDFLPQERWNPEGLQWAKKAANQQDTYAHNLLWAQMLYKAGHPLRAYSVCVKAIALAQKEHLPAEEALQLKHTLDSLGLDDTPPVIELVSPQADERGHLLVTSATFTIAGRITDESSIRQLHINGIPLALSKGGEFLYTHSLHQPHDTLYIEACDIHGNCDSKRFILDASPLLSRQAPTHQKRRYYALLFATNQYEHWNDLVNPVPDAQAIAHTLRTLYGFEIDLVINPSKEQVLLKIKEYLLKEYQAEDELFIFFAGHGQYDELFGEGYLVTADSRTDDETKSSYLSYSSLRTYINNIPCRHILLMMDVCFGGTFDPAIAKTVQQRGISELNAEEREAFIKEKLSVMTRKYITSGGKEYVSDGTPGKHSPFVRRFLEALRSMGGDDRILTIAELMTYLEVIKPQPRLGEFGDNEPGSDFLFIMPLHNHK</sequence>
<dbReference type="InterPro" id="IPR001309">
    <property type="entry name" value="Pept_C14_p20"/>
</dbReference>
<dbReference type="PANTHER" id="PTHR44858">
    <property type="entry name" value="TETRATRICOPEPTIDE REPEAT PROTEIN 6"/>
    <property type="match status" value="1"/>
</dbReference>